<dbReference type="SUPFAM" id="SSF52794">
    <property type="entry name" value="PTS system IIB component-like"/>
    <property type="match status" value="1"/>
</dbReference>
<dbReference type="PROSITE" id="PS51100">
    <property type="entry name" value="PTS_EIIB_TYPE_3"/>
    <property type="match status" value="1"/>
</dbReference>
<dbReference type="EMBL" id="MWUU01000011">
    <property type="protein sequence ID" value="PCF54608.1"/>
    <property type="molecule type" value="Genomic_DNA"/>
</dbReference>
<reference evidence="12 15" key="2">
    <citation type="submission" date="2017-06" db="EMBL/GenBank/DDBJ databases">
        <title>Identification of a new gene, sdsY, involved in staphylococcal internalization in non-professional phagocytic cells (NPPCs).</title>
        <authorList>
            <person name="Maali Y."/>
            <person name="Martins-Simoes P."/>
            <person name="Trouillet-Assant S."/>
            <person name="Laurent F."/>
            <person name="Diot A."/>
            <person name="Verhoeven P."/>
            <person name="Bouvard D."/>
            <person name="Vandenesch F."/>
            <person name="Bes M."/>
        </authorList>
    </citation>
    <scope>NUCLEOTIDE SEQUENCE [LARGE SCALE GENOMIC DNA]</scope>
    <source>
        <strain evidence="12 15">Heidy</strain>
    </source>
</reference>
<dbReference type="Pfam" id="PF02302">
    <property type="entry name" value="PTS_IIB"/>
    <property type="match status" value="1"/>
</dbReference>
<evidence type="ECO:0000313" key="12">
    <source>
        <dbReference type="EMBL" id="RIZ51778.1"/>
    </source>
</evidence>
<organism evidence="10 14">
    <name type="scientific">Staphylococcus delphini</name>
    <dbReference type="NCBI Taxonomy" id="53344"/>
    <lineage>
        <taxon>Bacteria</taxon>
        <taxon>Bacillati</taxon>
        <taxon>Bacillota</taxon>
        <taxon>Bacilli</taxon>
        <taxon>Bacillales</taxon>
        <taxon>Staphylococcaceae</taxon>
        <taxon>Staphylococcus</taxon>
        <taxon>Staphylococcus intermedius group</taxon>
    </lineage>
</organism>
<keyword evidence="6" id="KW-0418">Kinase</keyword>
<evidence type="ECO:0000256" key="3">
    <source>
        <dbReference type="ARBA" id="ARBA00022597"/>
    </source>
</evidence>
<dbReference type="GO" id="GO:0009401">
    <property type="term" value="P:phosphoenolpyruvate-dependent sugar phosphotransferase system"/>
    <property type="evidence" value="ECO:0007669"/>
    <property type="project" value="UniProtKB-KW"/>
</dbReference>
<evidence type="ECO:0000256" key="6">
    <source>
        <dbReference type="ARBA" id="ARBA00022777"/>
    </source>
</evidence>
<dbReference type="EMBL" id="NIPK01000020">
    <property type="protein sequence ID" value="RIZ51778.1"/>
    <property type="molecule type" value="Genomic_DNA"/>
</dbReference>
<evidence type="ECO:0000313" key="10">
    <source>
        <dbReference type="EMBL" id="PCF54608.1"/>
    </source>
</evidence>
<dbReference type="CDD" id="cd05564">
    <property type="entry name" value="PTS_IIB_chitobiose_lichenan"/>
    <property type="match status" value="1"/>
</dbReference>
<evidence type="ECO:0000256" key="2">
    <source>
        <dbReference type="ARBA" id="ARBA00022553"/>
    </source>
</evidence>
<dbReference type="EMBL" id="CP063367">
    <property type="protein sequence ID" value="QUM68522.1"/>
    <property type="molecule type" value="Genomic_DNA"/>
</dbReference>
<evidence type="ECO:0000313" key="15">
    <source>
        <dbReference type="Proteomes" id="UP000266198"/>
    </source>
</evidence>
<dbReference type="Proteomes" id="UP000218335">
    <property type="component" value="Unassembled WGS sequence"/>
</dbReference>
<proteinExistence type="predicted"/>
<dbReference type="Proteomes" id="UP000266198">
    <property type="component" value="Unassembled WGS sequence"/>
</dbReference>
<protein>
    <submittedName>
        <fullName evidence="10">PTS sugar transporter subunit IIB</fullName>
    </submittedName>
</protein>
<dbReference type="Gene3D" id="3.40.50.2300">
    <property type="match status" value="1"/>
</dbReference>
<keyword evidence="3 10" id="KW-0762">Sugar transport</keyword>
<accession>A0A2A4GQL2</accession>
<dbReference type="InterPro" id="IPR013012">
    <property type="entry name" value="PTS_EIIB_3"/>
</dbReference>
<dbReference type="RefSeq" id="WP_096593221.1">
    <property type="nucleotide sequence ID" value="NZ_CP063367.1"/>
</dbReference>
<keyword evidence="1" id="KW-0813">Transport</keyword>
<keyword evidence="15" id="KW-1185">Reference proteome</keyword>
<dbReference type="Proteomes" id="UP000675994">
    <property type="component" value="Chromosome"/>
</dbReference>
<reference evidence="13 14" key="1">
    <citation type="journal article" date="2017" name="PLoS ONE">
        <title>Development of a real-time PCR for detection of Staphylococcus pseudintermedius using a novel automated comparison of whole-genome sequences.</title>
        <authorList>
            <person name="Verstappen K.M."/>
            <person name="Huijbregts L."/>
            <person name="Spaninks M."/>
            <person name="Wagenaar J.A."/>
            <person name="Fluit A.C."/>
            <person name="Duim B."/>
        </authorList>
    </citation>
    <scope>NUCLEOTIDE SEQUENCE [LARGE SCALE GENOMIC DNA]</scope>
    <source>
        <strain evidence="9 13">15S02591-1</strain>
        <strain evidence="10 14">215070706401-1</strain>
    </source>
</reference>
<dbReference type="PANTHER" id="PTHR34581:SF2">
    <property type="entry name" value="PTS SYSTEM N,N'-DIACETYLCHITOBIOSE-SPECIFIC EIIB COMPONENT"/>
    <property type="match status" value="1"/>
</dbReference>
<evidence type="ECO:0000256" key="4">
    <source>
        <dbReference type="ARBA" id="ARBA00022679"/>
    </source>
</evidence>
<evidence type="ECO:0000256" key="5">
    <source>
        <dbReference type="ARBA" id="ARBA00022683"/>
    </source>
</evidence>
<keyword evidence="4" id="KW-0808">Transferase</keyword>
<feature type="domain" description="PTS EIIB type-3" evidence="8">
    <location>
        <begin position="1"/>
        <end position="103"/>
    </location>
</feature>
<keyword evidence="5" id="KW-0598">Phosphotransferase system</keyword>
<reference evidence="11" key="3">
    <citation type="journal article" date="2021" name="Front. Microbiol.">
        <title>Presence and Characterization of a Novel cfr-Carrying Tn558 Transposon Derivative in Staphylococcus delphini Isolated From Retail Food.</title>
        <authorList>
            <person name="Zhang F."/>
            <person name="Wu S."/>
            <person name="Huang J."/>
            <person name="Yang R."/>
            <person name="Zhang J."/>
            <person name="Lei T."/>
            <person name="Dai J."/>
            <person name="Ding Y."/>
            <person name="Xue L."/>
            <person name="Wang J."/>
            <person name="Chen M."/>
            <person name="Wu Q."/>
        </authorList>
    </citation>
    <scope>NUCLEOTIDE SEQUENCE</scope>
    <source>
        <strain evidence="11">2794-1</strain>
    </source>
</reference>
<evidence type="ECO:0000313" key="14">
    <source>
        <dbReference type="Proteomes" id="UP000218335"/>
    </source>
</evidence>
<gene>
    <name evidence="9" type="ORF">B5C07_09490</name>
    <name evidence="10" type="ORF">B5C08_09025</name>
    <name evidence="12" type="ORF">CDL68_09380</name>
    <name evidence="11" type="ORF">IPU22_07980</name>
</gene>
<name>A0A2A4GQL2_9STAP</name>
<evidence type="ECO:0000256" key="7">
    <source>
        <dbReference type="PROSITE-ProRule" id="PRU00423"/>
    </source>
</evidence>
<dbReference type="Proteomes" id="UP000217473">
    <property type="component" value="Unassembled WGS sequence"/>
</dbReference>
<dbReference type="GO" id="GO:0016301">
    <property type="term" value="F:kinase activity"/>
    <property type="evidence" value="ECO:0007669"/>
    <property type="project" value="UniProtKB-KW"/>
</dbReference>
<keyword evidence="2" id="KW-0597">Phosphoprotein</keyword>
<dbReference type="AlphaFoldDB" id="A0A2A4GQL2"/>
<dbReference type="PANTHER" id="PTHR34581">
    <property type="entry name" value="PTS SYSTEM N,N'-DIACETYLCHITOBIOSE-SPECIFIC EIIB COMPONENT"/>
    <property type="match status" value="1"/>
</dbReference>
<evidence type="ECO:0000256" key="1">
    <source>
        <dbReference type="ARBA" id="ARBA00022448"/>
    </source>
</evidence>
<dbReference type="InterPro" id="IPR003501">
    <property type="entry name" value="PTS_EIIB_2/3"/>
</dbReference>
<sequence>MKTILLACAAGMSTSMLVQRMEKAAQDMEGDYQIYAVSVPEVDKEVEQNDIDIVLLGPQVRYEERKLKEKLDPKNIPLRVIDMADYGMMNGQSVLEKALDIIG</sequence>
<dbReference type="InterPro" id="IPR036095">
    <property type="entry name" value="PTS_EIIB-like_sf"/>
</dbReference>
<evidence type="ECO:0000313" key="13">
    <source>
        <dbReference type="Proteomes" id="UP000217473"/>
    </source>
</evidence>
<dbReference type="EMBL" id="MWUR01000013">
    <property type="protein sequence ID" value="PCF49135.1"/>
    <property type="molecule type" value="Genomic_DNA"/>
</dbReference>
<evidence type="ECO:0000313" key="9">
    <source>
        <dbReference type="EMBL" id="PCF49135.1"/>
    </source>
</evidence>
<evidence type="ECO:0000313" key="11">
    <source>
        <dbReference type="EMBL" id="QUM68522.1"/>
    </source>
</evidence>
<dbReference type="GO" id="GO:0008982">
    <property type="term" value="F:protein-N(PI)-phosphohistidine-sugar phosphotransferase activity"/>
    <property type="evidence" value="ECO:0007669"/>
    <property type="project" value="InterPro"/>
</dbReference>
<evidence type="ECO:0000259" key="8">
    <source>
        <dbReference type="PROSITE" id="PS51100"/>
    </source>
</evidence>
<dbReference type="InterPro" id="IPR051819">
    <property type="entry name" value="PTS_sugar-specific_EIIB"/>
</dbReference>
<feature type="modified residue" description="Phosphocysteine; by EIIA" evidence="7">
    <location>
        <position position="8"/>
    </location>
</feature>